<proteinExistence type="predicted"/>
<sequence length="445" mass="47821">MIHHKTAVLTIVSSRSQSFDPSSFSLEIGIAPTISSTQSSTLFPPEAQLSELVHILVQERVDKMGESSKSGALNGAQALRHHLDQDRSAHAGPSSRAAHAPDSFRNGHNDALIRQFADEHYAQEQFARMNLDDVNRTNNPGFVPGPHGAPIPQPFMYGPGRQPFVPGPHQRGPNAVPAGNHRLLSVEEFQNSQAETAFNNGRGQAYPANPAAQHYVPEDVAVGGASTNMHRVMPQMPGPQYMGPPFGAQAYSGHMGPQPGYMPGFLGHNYAPGASLAQGQRLAQSETQSTGTLRDEQHEQKEIAAAWEASFEEAMDEWMATQFSLDPELMAGAREATQATPTEKAPEPDLSSSDLARAAQQLVDAVADNDSEKFRKSNFVDLMRRIAAQEVVVENNALVEANPEIGMEGGMMSDVTGSATAMDKGKGKGKAVAMHASVEDDELSL</sequence>
<dbReference type="EMBL" id="JARVKF010000046">
    <property type="protein sequence ID" value="KAK9424198.1"/>
    <property type="molecule type" value="Genomic_DNA"/>
</dbReference>
<evidence type="ECO:0000256" key="1">
    <source>
        <dbReference type="SAM" id="MobiDB-lite"/>
    </source>
</evidence>
<reference evidence="2 3" key="1">
    <citation type="journal article" date="2024" name="J. Plant Pathol.">
        <title>Sequence and assembly of the genome of Seiridium unicorne, isolate CBS 538.82, causal agent of cypress canker disease.</title>
        <authorList>
            <person name="Scali E."/>
            <person name="Rocca G.D."/>
            <person name="Danti R."/>
            <person name="Garbelotto M."/>
            <person name="Barberini S."/>
            <person name="Baroncelli R."/>
            <person name="Emiliani G."/>
        </authorList>
    </citation>
    <scope>NUCLEOTIDE SEQUENCE [LARGE SCALE GENOMIC DNA]</scope>
    <source>
        <strain evidence="2 3">BM-138-508</strain>
    </source>
</reference>
<gene>
    <name evidence="2" type="ORF">SUNI508_03686</name>
</gene>
<dbReference type="Proteomes" id="UP001408356">
    <property type="component" value="Unassembled WGS sequence"/>
</dbReference>
<accession>A0ABR2VC45</accession>
<evidence type="ECO:0008006" key="4">
    <source>
        <dbReference type="Google" id="ProtNLM"/>
    </source>
</evidence>
<feature type="region of interest" description="Disordered" evidence="1">
    <location>
        <begin position="334"/>
        <end position="354"/>
    </location>
</feature>
<protein>
    <recommendedName>
        <fullName evidence="4">Peroxin 20</fullName>
    </recommendedName>
</protein>
<keyword evidence="3" id="KW-1185">Reference proteome</keyword>
<organism evidence="2 3">
    <name type="scientific">Seiridium unicorne</name>
    <dbReference type="NCBI Taxonomy" id="138068"/>
    <lineage>
        <taxon>Eukaryota</taxon>
        <taxon>Fungi</taxon>
        <taxon>Dikarya</taxon>
        <taxon>Ascomycota</taxon>
        <taxon>Pezizomycotina</taxon>
        <taxon>Sordariomycetes</taxon>
        <taxon>Xylariomycetidae</taxon>
        <taxon>Amphisphaeriales</taxon>
        <taxon>Sporocadaceae</taxon>
        <taxon>Seiridium</taxon>
    </lineage>
</organism>
<comment type="caution">
    <text evidence="2">The sequence shown here is derived from an EMBL/GenBank/DDBJ whole genome shotgun (WGS) entry which is preliminary data.</text>
</comment>
<evidence type="ECO:0000313" key="2">
    <source>
        <dbReference type="EMBL" id="KAK9424198.1"/>
    </source>
</evidence>
<evidence type="ECO:0000313" key="3">
    <source>
        <dbReference type="Proteomes" id="UP001408356"/>
    </source>
</evidence>
<name>A0ABR2VC45_9PEZI</name>
<feature type="region of interest" description="Disordered" evidence="1">
    <location>
        <begin position="84"/>
        <end position="107"/>
    </location>
</feature>